<organism evidence="4 5">
    <name type="scientific">Plakobranchus ocellatus</name>
    <dbReference type="NCBI Taxonomy" id="259542"/>
    <lineage>
        <taxon>Eukaryota</taxon>
        <taxon>Metazoa</taxon>
        <taxon>Spiralia</taxon>
        <taxon>Lophotrochozoa</taxon>
        <taxon>Mollusca</taxon>
        <taxon>Gastropoda</taxon>
        <taxon>Heterobranchia</taxon>
        <taxon>Euthyneura</taxon>
        <taxon>Panpulmonata</taxon>
        <taxon>Sacoglossa</taxon>
        <taxon>Placobranchoidea</taxon>
        <taxon>Plakobranchidae</taxon>
        <taxon>Plakobranchus</taxon>
    </lineage>
</organism>
<evidence type="ECO:0000313" key="5">
    <source>
        <dbReference type="Proteomes" id="UP000735302"/>
    </source>
</evidence>
<dbReference type="SMART" id="SM00358">
    <property type="entry name" value="DSRM"/>
    <property type="match status" value="1"/>
</dbReference>
<gene>
    <name evidence="4" type="ORF">PoB_001625100</name>
</gene>
<keyword evidence="5" id="KW-1185">Reference proteome</keyword>
<dbReference type="AlphaFoldDB" id="A0AAV3Z1M7"/>
<dbReference type="SUPFAM" id="SSF54768">
    <property type="entry name" value="dsRNA-binding domain-like"/>
    <property type="match status" value="1"/>
</dbReference>
<proteinExistence type="predicted"/>
<dbReference type="Pfam" id="PF00035">
    <property type="entry name" value="dsrm"/>
    <property type="match status" value="1"/>
</dbReference>
<protein>
    <submittedName>
        <fullName evidence="4">Double-stranded RNA-specific editase 1</fullName>
    </submittedName>
</protein>
<dbReference type="Gene3D" id="3.30.160.20">
    <property type="match status" value="1"/>
</dbReference>
<accession>A0AAV3Z1M7</accession>
<feature type="compositionally biased region" description="Low complexity" evidence="2">
    <location>
        <begin position="342"/>
        <end position="352"/>
    </location>
</feature>
<dbReference type="InterPro" id="IPR014720">
    <property type="entry name" value="dsRBD_dom"/>
</dbReference>
<evidence type="ECO:0000313" key="4">
    <source>
        <dbReference type="EMBL" id="GFN89745.1"/>
    </source>
</evidence>
<dbReference type="Proteomes" id="UP000735302">
    <property type="component" value="Unassembled WGS sequence"/>
</dbReference>
<evidence type="ECO:0000256" key="2">
    <source>
        <dbReference type="SAM" id="MobiDB-lite"/>
    </source>
</evidence>
<evidence type="ECO:0000259" key="3">
    <source>
        <dbReference type="PROSITE" id="PS50137"/>
    </source>
</evidence>
<name>A0AAV3Z1M7_9GAST</name>
<keyword evidence="1" id="KW-0694">RNA-binding</keyword>
<feature type="region of interest" description="Disordered" evidence="2">
    <location>
        <begin position="306"/>
        <end position="354"/>
    </location>
</feature>
<sequence>MLISDPLILLEQFYRQQEIVKDGVIQTPHRTRRLKTDSKSPPQVSNLTVRYRATNGTSISTQAKRVVVEQAIVICETTHKIQRTFLDTAVFASKSHTKGAAATEDRLIMFRGRQFRGSPRGRGMRAPYQATQMFVPASQDSLGHEFAPMSSAPELDDPVTNGWSFLSSGSTRVWLAHSDNCAELSLKLVAQELTLRKHSTIAQAVMVSSSGSLDSQPPSCMQIASISTVMVDQSADREKTLEACLALALGLEVIEELGWSNYCNAGFGSSMQPDQTTFVYDNEARNDSGGGVWRPMQSQYEMKVETPVPTQTQAPGVTGNDGSGGYNSTTAQMDAGGAEASQQQQQQQQQQQPAENINPEIPGFVKEQVGNSPTVTSKHPCMALNEKTKNTAMFVTELEDPGNQGFIVYCEINGRKFYGQGRNKKVARTKAAQDALLEVFNVTYDPCVYKNVSRPVLMIGMLYIVGGLSVAPATFGSKSL</sequence>
<comment type="caution">
    <text evidence="4">The sequence shown here is derived from an EMBL/GenBank/DDBJ whole genome shotgun (WGS) entry which is preliminary data.</text>
</comment>
<evidence type="ECO:0000256" key="1">
    <source>
        <dbReference type="PROSITE-ProRule" id="PRU00266"/>
    </source>
</evidence>
<feature type="domain" description="DRBM" evidence="3">
    <location>
        <begin position="406"/>
        <end position="441"/>
    </location>
</feature>
<dbReference type="EMBL" id="BLXT01001947">
    <property type="protein sequence ID" value="GFN89745.1"/>
    <property type="molecule type" value="Genomic_DNA"/>
</dbReference>
<reference evidence="4 5" key="1">
    <citation type="journal article" date="2021" name="Elife">
        <title>Chloroplast acquisition without the gene transfer in kleptoplastic sea slugs, Plakobranchus ocellatus.</title>
        <authorList>
            <person name="Maeda T."/>
            <person name="Takahashi S."/>
            <person name="Yoshida T."/>
            <person name="Shimamura S."/>
            <person name="Takaki Y."/>
            <person name="Nagai Y."/>
            <person name="Toyoda A."/>
            <person name="Suzuki Y."/>
            <person name="Arimoto A."/>
            <person name="Ishii H."/>
            <person name="Satoh N."/>
            <person name="Nishiyama T."/>
            <person name="Hasebe M."/>
            <person name="Maruyama T."/>
            <person name="Minagawa J."/>
            <person name="Obokata J."/>
            <person name="Shigenobu S."/>
        </authorList>
    </citation>
    <scope>NUCLEOTIDE SEQUENCE [LARGE SCALE GENOMIC DNA]</scope>
</reference>
<dbReference type="PROSITE" id="PS50137">
    <property type="entry name" value="DS_RBD"/>
    <property type="match status" value="1"/>
</dbReference>
<dbReference type="GO" id="GO:0003723">
    <property type="term" value="F:RNA binding"/>
    <property type="evidence" value="ECO:0007669"/>
    <property type="project" value="UniProtKB-UniRule"/>
</dbReference>